<keyword evidence="7" id="KW-0049">Antioxidant</keyword>
<keyword evidence="10" id="KW-0676">Redox-active center</keyword>
<evidence type="ECO:0000256" key="11">
    <source>
        <dbReference type="ARBA" id="ARBA00037127"/>
    </source>
</evidence>
<dbReference type="InterPro" id="IPR013766">
    <property type="entry name" value="Thioredoxin_domain"/>
</dbReference>
<dbReference type="Ensembl" id="ENSSSCT00070018512.1">
    <property type="protein sequence ID" value="ENSSSCP00070015384.1"/>
    <property type="gene ID" value="ENSSSCG00070009374.1"/>
</dbReference>
<evidence type="ECO:0000256" key="15">
    <source>
        <dbReference type="ARBA" id="ARBA00049091"/>
    </source>
</evidence>
<dbReference type="InterPro" id="IPR036249">
    <property type="entry name" value="Thioredoxin-like_sf"/>
</dbReference>
<evidence type="ECO:0000313" key="18">
    <source>
        <dbReference type="Ensembl" id="ENSSSCP00070015384.1"/>
    </source>
</evidence>
<dbReference type="EC" id="1.11.1.24" evidence="3"/>
<proteinExistence type="inferred from homology"/>
<evidence type="ECO:0000256" key="5">
    <source>
        <dbReference type="ARBA" id="ARBA00022553"/>
    </source>
</evidence>
<name>A0A4X1THN3_PIG</name>
<dbReference type="Gene3D" id="3.40.30.10">
    <property type="entry name" value="Glutaredoxin"/>
    <property type="match status" value="1"/>
</dbReference>
<evidence type="ECO:0000256" key="13">
    <source>
        <dbReference type="ARBA" id="ARBA00042159"/>
    </source>
</evidence>
<evidence type="ECO:0000259" key="17">
    <source>
        <dbReference type="PROSITE" id="PS51352"/>
    </source>
</evidence>
<feature type="region of interest" description="Disordered" evidence="16">
    <location>
        <begin position="1"/>
        <end position="45"/>
    </location>
</feature>
<dbReference type="SUPFAM" id="SSF52833">
    <property type="entry name" value="Thioredoxin-like"/>
    <property type="match status" value="1"/>
</dbReference>
<evidence type="ECO:0000256" key="7">
    <source>
        <dbReference type="ARBA" id="ARBA00022862"/>
    </source>
</evidence>
<keyword evidence="6" id="KW-0575">Peroxidase</keyword>
<evidence type="ECO:0000313" key="19">
    <source>
        <dbReference type="Proteomes" id="UP000314985"/>
    </source>
</evidence>
<comment type="subunit">
    <text evidence="14">Homodimer; disulfide-linked, upon oxidation. 5 homodimers assemble to form a ring-like decamer. Interacts with TIPIN.</text>
</comment>
<dbReference type="Pfam" id="PF10417">
    <property type="entry name" value="1-cysPrx_C"/>
    <property type="match status" value="1"/>
</dbReference>
<dbReference type="PANTHER" id="PTHR10681:SF161">
    <property type="entry name" value="PEROXIREDOXIN-2"/>
    <property type="match status" value="1"/>
</dbReference>
<reference evidence="18" key="2">
    <citation type="submission" date="2025-08" db="UniProtKB">
        <authorList>
            <consortium name="Ensembl"/>
        </authorList>
    </citation>
    <scope>IDENTIFICATION</scope>
</reference>
<evidence type="ECO:0000256" key="1">
    <source>
        <dbReference type="ARBA" id="ARBA00004496"/>
    </source>
</evidence>
<dbReference type="Pfam" id="PF00578">
    <property type="entry name" value="AhpC-TSA"/>
    <property type="match status" value="1"/>
</dbReference>
<organism evidence="18 19">
    <name type="scientific">Sus scrofa</name>
    <name type="common">Pig</name>
    <dbReference type="NCBI Taxonomy" id="9823"/>
    <lineage>
        <taxon>Eukaryota</taxon>
        <taxon>Metazoa</taxon>
        <taxon>Chordata</taxon>
        <taxon>Craniata</taxon>
        <taxon>Vertebrata</taxon>
        <taxon>Euteleostomi</taxon>
        <taxon>Mammalia</taxon>
        <taxon>Eutheria</taxon>
        <taxon>Laurasiatheria</taxon>
        <taxon>Artiodactyla</taxon>
        <taxon>Suina</taxon>
        <taxon>Suidae</taxon>
        <taxon>Sus</taxon>
    </lineage>
</organism>
<evidence type="ECO:0000256" key="12">
    <source>
        <dbReference type="ARBA" id="ARBA00040770"/>
    </source>
</evidence>
<dbReference type="InterPro" id="IPR019479">
    <property type="entry name" value="Peroxiredoxin_C"/>
</dbReference>
<dbReference type="PANTHER" id="PTHR10681">
    <property type="entry name" value="THIOREDOXIN PEROXIDASE"/>
    <property type="match status" value="1"/>
</dbReference>
<comment type="similarity">
    <text evidence="2">Belongs to the peroxiredoxin family. AhpC/Prx1 subfamily.</text>
</comment>
<reference evidence="18 19" key="1">
    <citation type="submission" date="2017-08" db="EMBL/GenBank/DDBJ databases">
        <title>USMARCv1.0.</title>
        <authorList>
            <person name="Hannum G.I."/>
            <person name="Koren S."/>
            <person name="Schroeder S.G."/>
            <person name="Chin S.C."/>
            <person name="Nonneman D.J."/>
            <person name="Becker S.A."/>
            <person name="Rosen B.D."/>
            <person name="Bickhart D.M."/>
            <person name="Putnam N.H."/>
            <person name="Green R.E."/>
            <person name="Tuggle C.K."/>
            <person name="Liu H."/>
            <person name="Rohrer G.A."/>
            <person name="Warr A."/>
            <person name="Hall R."/>
            <person name="Kim K."/>
            <person name="Hume D.A."/>
            <person name="Talbot R."/>
            <person name="Chow W."/>
            <person name="Howe K."/>
            <person name="Schwartz A.S."/>
            <person name="Watson M."/>
            <person name="Archibald A.L."/>
            <person name="Phillippy A.M."/>
            <person name="Smith T.P.L."/>
        </authorList>
    </citation>
    <scope>NUCLEOTIDE SEQUENCE [LARGE SCALE GENOMIC DNA]</scope>
</reference>
<comment type="catalytic activity">
    <reaction evidence="15">
        <text>a hydroperoxide + [thioredoxin]-dithiol = an alcohol + [thioredoxin]-disulfide + H2O</text>
        <dbReference type="Rhea" id="RHEA:62620"/>
        <dbReference type="Rhea" id="RHEA-COMP:10698"/>
        <dbReference type="Rhea" id="RHEA-COMP:10700"/>
        <dbReference type="ChEBI" id="CHEBI:15377"/>
        <dbReference type="ChEBI" id="CHEBI:29950"/>
        <dbReference type="ChEBI" id="CHEBI:30879"/>
        <dbReference type="ChEBI" id="CHEBI:35924"/>
        <dbReference type="ChEBI" id="CHEBI:50058"/>
        <dbReference type="EC" id="1.11.1.24"/>
    </reaction>
</comment>
<gene>
    <name evidence="18" type="primary">PRDX2</name>
</gene>
<dbReference type="FunFam" id="3.40.30.10:FF:000003">
    <property type="entry name" value="Peroxiredoxin 1"/>
    <property type="match status" value="1"/>
</dbReference>
<dbReference type="GO" id="GO:0140824">
    <property type="term" value="F:thioredoxin-dependent peroxiredoxin activity"/>
    <property type="evidence" value="ECO:0007669"/>
    <property type="project" value="UniProtKB-EC"/>
</dbReference>
<dbReference type="AlphaFoldDB" id="A0A4X1THN3"/>
<evidence type="ECO:0000256" key="10">
    <source>
        <dbReference type="ARBA" id="ARBA00023284"/>
    </source>
</evidence>
<protein>
    <recommendedName>
        <fullName evidence="12">Peroxiredoxin-2</fullName>
        <ecNumber evidence="3">1.11.1.24</ecNumber>
    </recommendedName>
    <alternativeName>
        <fullName evidence="13">Thioredoxin-dependent peroxiredoxin 2</fullName>
    </alternativeName>
</protein>
<keyword evidence="4" id="KW-0963">Cytoplasm</keyword>
<sequence>MPDSNRRRRAPKRSPARSLRRWHQPRGLAQRSGSAAARLPPPLAGTWTRPAPFPLSCACSGPDRSSAHPSALRVMVRAEHKRLPVPGRAWPRERKYLSLLVGASRPCPRSSGCLCPFGENRGQSLEYRPHPQAHRPQLAASPLGTLSVMASGNAHIGKPAPEFQATAVVNGAFKEVKLSDYKGKYLVLFFYPLDFTFVCPTEIIAFSDRAEEFHQLGCEVLGVSVDSQFTHLAWINTPRKEGGLGPLKIPLLADVTRNLSLDYGVLKEDEGIAYRGLFIIDGKGVLRQITVNDLPVGRSVDEALRLVQAFQYTDEHGEVCPAGWKPGSDTIKPNVDDSKEYFSICAPPSVTPFPGAT</sequence>
<dbReference type="PROSITE" id="PS51352">
    <property type="entry name" value="THIOREDOXIN_2"/>
    <property type="match status" value="1"/>
</dbReference>
<keyword evidence="9" id="KW-1015">Disulfide bond</keyword>
<evidence type="ECO:0000256" key="14">
    <source>
        <dbReference type="ARBA" id="ARBA00046993"/>
    </source>
</evidence>
<evidence type="ECO:0000256" key="16">
    <source>
        <dbReference type="SAM" id="MobiDB-lite"/>
    </source>
</evidence>
<feature type="domain" description="Thioredoxin" evidence="17">
    <location>
        <begin position="154"/>
        <end position="312"/>
    </location>
</feature>
<dbReference type="GO" id="GO:0005737">
    <property type="term" value="C:cytoplasm"/>
    <property type="evidence" value="ECO:0007669"/>
    <property type="project" value="UniProtKB-SubCell"/>
</dbReference>
<evidence type="ECO:0000256" key="4">
    <source>
        <dbReference type="ARBA" id="ARBA00022490"/>
    </source>
</evidence>
<comment type="function">
    <text evidence="11">Thiol-specific peroxidase that catalyzes the reduction of hydrogen peroxide and organic hydroperoxides to water and alcohols, respectively. Plays a role in cell protection against oxidative stress by detoxifying peroxides and as sensor of hydrogen peroxide-mediated signaling events. Might participate in the signaling cascades of growth factors and tumor necrosis factor-alpha by regulating the intracellular concentrations of H(2)O(2).</text>
</comment>
<dbReference type="InterPro" id="IPR000866">
    <property type="entry name" value="AhpC/TSA"/>
</dbReference>
<feature type="compositionally biased region" description="Basic residues" evidence="16">
    <location>
        <begin position="1"/>
        <end position="24"/>
    </location>
</feature>
<comment type="subcellular location">
    <subcellularLocation>
        <location evidence="1">Cytoplasm</location>
    </subcellularLocation>
</comment>
<keyword evidence="8" id="KW-0560">Oxidoreductase</keyword>
<evidence type="ECO:0000256" key="8">
    <source>
        <dbReference type="ARBA" id="ARBA00023002"/>
    </source>
</evidence>
<evidence type="ECO:0000256" key="2">
    <source>
        <dbReference type="ARBA" id="ARBA00009796"/>
    </source>
</evidence>
<evidence type="ECO:0000256" key="3">
    <source>
        <dbReference type="ARBA" id="ARBA00013017"/>
    </source>
</evidence>
<keyword evidence="5" id="KW-0597">Phosphoprotein</keyword>
<evidence type="ECO:0000256" key="6">
    <source>
        <dbReference type="ARBA" id="ARBA00022559"/>
    </source>
</evidence>
<dbReference type="Proteomes" id="UP000314985">
    <property type="component" value="Chromosome 2"/>
</dbReference>
<dbReference type="CDD" id="cd03015">
    <property type="entry name" value="PRX_Typ2cys"/>
    <property type="match status" value="1"/>
</dbReference>
<accession>A0A4X1THN3</accession>
<dbReference type="InterPro" id="IPR050217">
    <property type="entry name" value="Peroxiredoxin"/>
</dbReference>
<evidence type="ECO:0000256" key="9">
    <source>
        <dbReference type="ARBA" id="ARBA00023157"/>
    </source>
</evidence>